<evidence type="ECO:0000256" key="1">
    <source>
        <dbReference type="ARBA" id="ARBA00004141"/>
    </source>
</evidence>
<feature type="transmembrane region" description="Helical" evidence="6">
    <location>
        <begin position="95"/>
        <end position="113"/>
    </location>
</feature>
<reference evidence="8" key="1">
    <citation type="submission" date="2021-01" db="EMBL/GenBank/DDBJ databases">
        <title>Whole genome shotgun sequence of Rugosimonospora africana NBRC 104875.</title>
        <authorList>
            <person name="Komaki H."/>
            <person name="Tamura T."/>
        </authorList>
    </citation>
    <scope>NUCLEOTIDE SEQUENCE</scope>
    <source>
        <strain evidence="8">NBRC 104875</strain>
    </source>
</reference>
<comment type="subcellular location">
    <subcellularLocation>
        <location evidence="6">Cell membrane</location>
        <topology evidence="6">Multi-pass membrane protein</topology>
    </subcellularLocation>
    <subcellularLocation>
        <location evidence="1">Membrane</location>
        <topology evidence="1">Multi-pass membrane protein</topology>
    </subcellularLocation>
</comment>
<evidence type="ECO:0000256" key="5">
    <source>
        <dbReference type="ARBA" id="ARBA00023136"/>
    </source>
</evidence>
<dbReference type="PANTHER" id="PTHR30177:SF4">
    <property type="entry name" value="OSMOPROTECTANT IMPORT PERMEASE PROTEIN OSMW"/>
    <property type="match status" value="1"/>
</dbReference>
<keyword evidence="2 6" id="KW-0813">Transport</keyword>
<dbReference type="InterPro" id="IPR035906">
    <property type="entry name" value="MetI-like_sf"/>
</dbReference>
<dbReference type="GO" id="GO:0055085">
    <property type="term" value="P:transmembrane transport"/>
    <property type="evidence" value="ECO:0007669"/>
    <property type="project" value="InterPro"/>
</dbReference>
<comment type="caution">
    <text evidence="8">The sequence shown here is derived from an EMBL/GenBank/DDBJ whole genome shotgun (WGS) entry which is preliminary data.</text>
</comment>
<dbReference type="Gene3D" id="1.10.3720.10">
    <property type="entry name" value="MetI-like"/>
    <property type="match status" value="1"/>
</dbReference>
<dbReference type="Proteomes" id="UP000642748">
    <property type="component" value="Unassembled WGS sequence"/>
</dbReference>
<dbReference type="GO" id="GO:0005886">
    <property type="term" value="C:plasma membrane"/>
    <property type="evidence" value="ECO:0007669"/>
    <property type="project" value="UniProtKB-SubCell"/>
</dbReference>
<dbReference type="GO" id="GO:0031460">
    <property type="term" value="P:glycine betaine transport"/>
    <property type="evidence" value="ECO:0007669"/>
    <property type="project" value="TreeGrafter"/>
</dbReference>
<keyword evidence="9" id="KW-1185">Reference proteome</keyword>
<dbReference type="CDD" id="cd06261">
    <property type="entry name" value="TM_PBP2"/>
    <property type="match status" value="1"/>
</dbReference>
<evidence type="ECO:0000256" key="6">
    <source>
        <dbReference type="RuleBase" id="RU363032"/>
    </source>
</evidence>
<keyword evidence="3 6" id="KW-0812">Transmembrane</keyword>
<feature type="transmembrane region" description="Helical" evidence="6">
    <location>
        <begin position="45"/>
        <end position="63"/>
    </location>
</feature>
<dbReference type="PANTHER" id="PTHR30177">
    <property type="entry name" value="GLYCINE BETAINE/L-PROLINE TRANSPORT SYSTEM PERMEASE PROTEIN PROW"/>
    <property type="match status" value="1"/>
</dbReference>
<dbReference type="PROSITE" id="PS50928">
    <property type="entry name" value="ABC_TM1"/>
    <property type="match status" value="1"/>
</dbReference>
<evidence type="ECO:0000313" key="8">
    <source>
        <dbReference type="EMBL" id="GIH18155.1"/>
    </source>
</evidence>
<dbReference type="SUPFAM" id="SSF161098">
    <property type="entry name" value="MetI-like"/>
    <property type="match status" value="1"/>
</dbReference>
<dbReference type="InterPro" id="IPR000515">
    <property type="entry name" value="MetI-like"/>
</dbReference>
<dbReference type="InterPro" id="IPR051204">
    <property type="entry name" value="ABC_transp_perm/SBD"/>
</dbReference>
<feature type="transmembrane region" description="Helical" evidence="6">
    <location>
        <begin position="70"/>
        <end position="89"/>
    </location>
</feature>
<proteinExistence type="inferred from homology"/>
<keyword evidence="5 6" id="KW-0472">Membrane</keyword>
<keyword evidence="4 6" id="KW-1133">Transmembrane helix</keyword>
<dbReference type="Pfam" id="PF00528">
    <property type="entry name" value="BPD_transp_1"/>
    <property type="match status" value="1"/>
</dbReference>
<protein>
    <submittedName>
        <fullName evidence="8">Glycine/betaine ABC transporter permease</fullName>
    </submittedName>
</protein>
<dbReference type="AlphaFoldDB" id="A0A8J3QYK4"/>
<dbReference type="RefSeq" id="WP_203921689.1">
    <property type="nucleotide sequence ID" value="NZ_BONZ01000063.1"/>
</dbReference>
<sequence length="230" mass="24079">MSLPDSPALAYASAANPWFSWQYMNDNSSTVLAALGEHTLLTVEAVVVAAVVAVPLAVLAHWYRRLTGPILALSGVLYTLPSLALFALLAPFVGIGRLTVLIGLVLYALLMIVRNTLAGLGQVPEDVREAAQGMGYGRLASLLRIELPLALPGVVTGLRLATVSTVALATVGVLVGHGGLGQLISAGFHANYRAEITTATVLVVLLALVLDLMLAGAGRLLTPWLRRRAS</sequence>
<name>A0A8J3QYK4_9ACTN</name>
<organism evidence="8 9">
    <name type="scientific">Rugosimonospora africana</name>
    <dbReference type="NCBI Taxonomy" id="556532"/>
    <lineage>
        <taxon>Bacteria</taxon>
        <taxon>Bacillati</taxon>
        <taxon>Actinomycetota</taxon>
        <taxon>Actinomycetes</taxon>
        <taxon>Micromonosporales</taxon>
        <taxon>Micromonosporaceae</taxon>
        <taxon>Rugosimonospora</taxon>
    </lineage>
</organism>
<dbReference type="EMBL" id="BONZ01000063">
    <property type="protein sequence ID" value="GIH18155.1"/>
    <property type="molecule type" value="Genomic_DNA"/>
</dbReference>
<feature type="transmembrane region" description="Helical" evidence="6">
    <location>
        <begin position="149"/>
        <end position="176"/>
    </location>
</feature>
<evidence type="ECO:0000259" key="7">
    <source>
        <dbReference type="PROSITE" id="PS50928"/>
    </source>
</evidence>
<feature type="transmembrane region" description="Helical" evidence="6">
    <location>
        <begin position="196"/>
        <end position="221"/>
    </location>
</feature>
<comment type="similarity">
    <text evidence="6">Belongs to the binding-protein-dependent transport system permease family.</text>
</comment>
<evidence type="ECO:0000256" key="2">
    <source>
        <dbReference type="ARBA" id="ARBA00022448"/>
    </source>
</evidence>
<evidence type="ECO:0000256" key="4">
    <source>
        <dbReference type="ARBA" id="ARBA00022989"/>
    </source>
</evidence>
<accession>A0A8J3QYK4</accession>
<evidence type="ECO:0000313" key="9">
    <source>
        <dbReference type="Proteomes" id="UP000642748"/>
    </source>
</evidence>
<gene>
    <name evidence="8" type="ORF">Raf01_63270</name>
</gene>
<feature type="domain" description="ABC transmembrane type-1" evidence="7">
    <location>
        <begin position="35"/>
        <end position="214"/>
    </location>
</feature>
<evidence type="ECO:0000256" key="3">
    <source>
        <dbReference type="ARBA" id="ARBA00022692"/>
    </source>
</evidence>